<proteinExistence type="inferred from homology"/>
<dbReference type="InterPro" id="IPR032696">
    <property type="entry name" value="SQ_cyclase_C"/>
</dbReference>
<comment type="pathway">
    <text evidence="1">Secondary metabolite biosynthesis; hopanoid biosynthesis.</text>
</comment>
<dbReference type="PANTHER" id="PTHR11764:SF20">
    <property type="entry name" value="LANOSTEROL SYNTHASE"/>
    <property type="match status" value="1"/>
</dbReference>
<name>A0ABY7GXY8_9BACT</name>
<feature type="domain" description="Squalene cyclase C-terminal" evidence="4">
    <location>
        <begin position="318"/>
        <end position="418"/>
    </location>
</feature>
<dbReference type="Pfam" id="PF13243">
    <property type="entry name" value="SQHop_cyclase_C"/>
    <property type="match status" value="1"/>
</dbReference>
<evidence type="ECO:0000259" key="4">
    <source>
        <dbReference type="Pfam" id="PF13243"/>
    </source>
</evidence>
<dbReference type="PANTHER" id="PTHR11764">
    <property type="entry name" value="TERPENE CYCLASE/MUTASE FAMILY MEMBER"/>
    <property type="match status" value="1"/>
</dbReference>
<accession>A0ABY7GXY8</accession>
<evidence type="ECO:0000313" key="5">
    <source>
        <dbReference type="EMBL" id="WAS91816.1"/>
    </source>
</evidence>
<keyword evidence="3" id="KW-0677">Repeat</keyword>
<evidence type="ECO:0000256" key="2">
    <source>
        <dbReference type="ARBA" id="ARBA00009755"/>
    </source>
</evidence>
<evidence type="ECO:0000256" key="3">
    <source>
        <dbReference type="ARBA" id="ARBA00022737"/>
    </source>
</evidence>
<dbReference type="SUPFAM" id="SSF48239">
    <property type="entry name" value="Terpenoid cyclases/Protein prenyltransferases"/>
    <property type="match status" value="2"/>
</dbReference>
<evidence type="ECO:0000313" key="6">
    <source>
        <dbReference type="Proteomes" id="UP001164459"/>
    </source>
</evidence>
<dbReference type="EMBL" id="CP114040">
    <property type="protein sequence ID" value="WAS91816.1"/>
    <property type="molecule type" value="Genomic_DNA"/>
</dbReference>
<comment type="similarity">
    <text evidence="2">Belongs to the terpene cyclase/mutase family.</text>
</comment>
<protein>
    <recommendedName>
        <fullName evidence="4">Squalene cyclase C-terminal domain-containing protein</fullName>
    </recommendedName>
</protein>
<dbReference type="InterPro" id="IPR008930">
    <property type="entry name" value="Terpenoid_cyclase/PrenylTrfase"/>
</dbReference>
<organism evidence="5 6">
    <name type="scientific">Nannocystis punicea</name>
    <dbReference type="NCBI Taxonomy" id="2995304"/>
    <lineage>
        <taxon>Bacteria</taxon>
        <taxon>Pseudomonadati</taxon>
        <taxon>Myxococcota</taxon>
        <taxon>Polyangia</taxon>
        <taxon>Nannocystales</taxon>
        <taxon>Nannocystaceae</taxon>
        <taxon>Nannocystis</taxon>
    </lineage>
</organism>
<dbReference type="Gene3D" id="1.50.10.20">
    <property type="match status" value="2"/>
</dbReference>
<keyword evidence="6" id="KW-1185">Reference proteome</keyword>
<dbReference type="RefSeq" id="WP_269034178.1">
    <property type="nucleotide sequence ID" value="NZ_CP114040.1"/>
</dbReference>
<dbReference type="InterPro" id="IPR018333">
    <property type="entry name" value="Squalene_cyclase"/>
</dbReference>
<sequence>MLRHFQCPEDRGEFRFLGPASGRVLESALTLHVLRRTNIEPEWQQRLRGFLVGHSAGADPISRLFAAAALGLTQTEDAMTALDGFLGDLAYGRRRKRALLLMLLVELEVVPLARAGIMLDDFAVQAAHRFSQLHGAASRLMFGRHAGGIPEGTVPRDAAFIVACQAANGGWEQQALLTLLAMLALGPDHPAFERGLRFLRGLEREDGGIPFIPDVDVWLNALAGLALQAGSSLPEVRRQVARFLISRQHTHGGWSFTDGVQQTDSDCSALCVELLLREDAERHAPAVDRALEYFRERQRDDGGYPAYERAGESEPTMTANVLLAQCLGVGRRPELVPSMRAARQFIRGSQRSDGRFETSWSLCETYSIFRVMASLEAHRAVDPGQTPDTVGERALRYLLAHQRTDGGWGQAATAPSDALSSAYALAAVSLPRFATVVPPACARRAAAYLLGQQDPRTGAFVSIPDQMGPRPIPYEVPVLSTVMGVWALSLTIQRLSQG</sequence>
<gene>
    <name evidence="5" type="ORF">O0S08_37005</name>
</gene>
<dbReference type="Proteomes" id="UP001164459">
    <property type="component" value="Chromosome"/>
</dbReference>
<reference evidence="5" key="1">
    <citation type="submission" date="2022-11" db="EMBL/GenBank/DDBJ databases">
        <title>Minimal conservation of predation-associated metabolite biosynthetic gene clusters underscores biosynthetic potential of Myxococcota including descriptions for ten novel species: Archangium lansinium sp. nov., Myxococcus landrumus sp. nov., Nannocystis bai.</title>
        <authorList>
            <person name="Ahearne A."/>
            <person name="Stevens C."/>
            <person name="Dowd S."/>
        </authorList>
    </citation>
    <scope>NUCLEOTIDE SEQUENCE</scope>
    <source>
        <strain evidence="5">Fl3</strain>
    </source>
</reference>
<evidence type="ECO:0000256" key="1">
    <source>
        <dbReference type="ARBA" id="ARBA00004999"/>
    </source>
</evidence>